<reference evidence="2 3" key="1">
    <citation type="submission" date="2023-04" db="EMBL/GenBank/DDBJ databases">
        <title>Genome sequence of Halobacillus naozhouensis KACC 21980.</title>
        <authorList>
            <person name="Kim S."/>
            <person name="Heo J."/>
            <person name="Kwon S.-W."/>
        </authorList>
    </citation>
    <scope>NUCLEOTIDE SEQUENCE [LARGE SCALE GENOMIC DNA]</scope>
    <source>
        <strain evidence="2 3">KCTC 13234</strain>
    </source>
</reference>
<dbReference type="SUPFAM" id="SSF53187">
    <property type="entry name" value="Zn-dependent exopeptidases"/>
    <property type="match status" value="1"/>
</dbReference>
<dbReference type="PIRSF" id="PIRSF005962">
    <property type="entry name" value="Pept_M20D_amidohydro"/>
    <property type="match status" value="1"/>
</dbReference>
<sequence length="396" mass="43125">MTTKLSDLVERSADILPEVIKWRRHFHQFPELSFQEKATSETIAQILGSFEAYTIEKNVGGYGVVATLTTGEGPVIALRADMDALPIYEQTGLSYSSKHPGVMHACGHDAHISILLGTAKLLAEDANTELFKGTVKLIFQPAEEDCDVLGETGALKMLQCGVLDDVEAVLALHMCPWRKKGEIQIHDGPSMANNDDFYLIVKGNGGHGGYPHHTKDPVWMSTYLLQALYSINGRKVNPLEVGTISVGQIHAGEANNVIPGLVEIQGTIRSYKKEVRELLIKEIEGAARVVTALGGDFDLTIHRGEPALVNDPAINKVICDAAAGMKIVNEPFGMGSEDFSHMTARKPGAMFFLGCGIEVERGLHHPGFDINEEALSDGIGVFLKCVYQLLHQREGE</sequence>
<organism evidence="2 3">
    <name type="scientific">Halobacillus naozhouensis</name>
    <dbReference type="NCBI Taxonomy" id="554880"/>
    <lineage>
        <taxon>Bacteria</taxon>
        <taxon>Bacillati</taxon>
        <taxon>Bacillota</taxon>
        <taxon>Bacilli</taxon>
        <taxon>Bacillales</taxon>
        <taxon>Bacillaceae</taxon>
        <taxon>Halobacillus</taxon>
    </lineage>
</organism>
<gene>
    <name evidence="2" type="ORF">P9989_20445</name>
</gene>
<dbReference type="InterPro" id="IPR036264">
    <property type="entry name" value="Bact_exopeptidase_dim_dom"/>
</dbReference>
<dbReference type="Pfam" id="PF07687">
    <property type="entry name" value="M20_dimer"/>
    <property type="match status" value="1"/>
</dbReference>
<dbReference type="InterPro" id="IPR017439">
    <property type="entry name" value="Amidohydrolase"/>
</dbReference>
<dbReference type="Gene3D" id="3.40.630.10">
    <property type="entry name" value="Zn peptidases"/>
    <property type="match status" value="1"/>
</dbReference>
<name>A0ABY8IY22_9BACI</name>
<dbReference type="RefSeq" id="WP_283076682.1">
    <property type="nucleotide sequence ID" value="NZ_CP121671.1"/>
</dbReference>
<proteinExistence type="predicted"/>
<dbReference type="EMBL" id="CP121671">
    <property type="protein sequence ID" value="WFT74686.1"/>
    <property type="molecule type" value="Genomic_DNA"/>
</dbReference>
<dbReference type="Pfam" id="PF01546">
    <property type="entry name" value="Peptidase_M20"/>
    <property type="match status" value="1"/>
</dbReference>
<dbReference type="PANTHER" id="PTHR11014">
    <property type="entry name" value="PEPTIDASE M20 FAMILY MEMBER"/>
    <property type="match status" value="1"/>
</dbReference>
<feature type="domain" description="Peptidase M20 dimerisation" evidence="1">
    <location>
        <begin position="197"/>
        <end position="287"/>
    </location>
</feature>
<dbReference type="SUPFAM" id="SSF55031">
    <property type="entry name" value="Bacterial exopeptidase dimerisation domain"/>
    <property type="match status" value="1"/>
</dbReference>
<dbReference type="InterPro" id="IPR002933">
    <property type="entry name" value="Peptidase_M20"/>
</dbReference>
<evidence type="ECO:0000313" key="3">
    <source>
        <dbReference type="Proteomes" id="UP001221597"/>
    </source>
</evidence>
<evidence type="ECO:0000313" key="2">
    <source>
        <dbReference type="EMBL" id="WFT74686.1"/>
    </source>
</evidence>
<dbReference type="Proteomes" id="UP001221597">
    <property type="component" value="Chromosome"/>
</dbReference>
<keyword evidence="3" id="KW-1185">Reference proteome</keyword>
<dbReference type="PANTHER" id="PTHR11014:SF63">
    <property type="entry name" value="METALLOPEPTIDASE, PUTATIVE (AFU_ORTHOLOGUE AFUA_6G09600)-RELATED"/>
    <property type="match status" value="1"/>
</dbReference>
<dbReference type="NCBIfam" id="TIGR01891">
    <property type="entry name" value="amidohydrolases"/>
    <property type="match status" value="1"/>
</dbReference>
<accession>A0ABY8IY22</accession>
<protein>
    <submittedName>
        <fullName evidence="2">Amidohydrolase</fullName>
    </submittedName>
</protein>
<evidence type="ECO:0000259" key="1">
    <source>
        <dbReference type="Pfam" id="PF07687"/>
    </source>
</evidence>
<dbReference type="Gene3D" id="3.30.70.360">
    <property type="match status" value="1"/>
</dbReference>
<dbReference type="InterPro" id="IPR011650">
    <property type="entry name" value="Peptidase_M20_dimer"/>
</dbReference>